<organism evidence="2 3">
    <name type="scientific">Pedobacter caeni</name>
    <dbReference type="NCBI Taxonomy" id="288992"/>
    <lineage>
        <taxon>Bacteria</taxon>
        <taxon>Pseudomonadati</taxon>
        <taxon>Bacteroidota</taxon>
        <taxon>Sphingobacteriia</taxon>
        <taxon>Sphingobacteriales</taxon>
        <taxon>Sphingobacteriaceae</taxon>
        <taxon>Pedobacter</taxon>
    </lineage>
</organism>
<dbReference type="InterPro" id="IPR035986">
    <property type="entry name" value="PKD_dom_sf"/>
</dbReference>
<keyword evidence="3" id="KW-1185">Reference proteome</keyword>
<evidence type="ECO:0000313" key="3">
    <source>
        <dbReference type="Proteomes" id="UP000184287"/>
    </source>
</evidence>
<name>A0A1M5F0G3_9SPHI</name>
<feature type="chain" id="PRO_5012206190" evidence="1">
    <location>
        <begin position="21"/>
        <end position="433"/>
    </location>
</feature>
<proteinExistence type="predicted"/>
<gene>
    <name evidence="2" type="ORF">SAMN04488522_103885</name>
</gene>
<keyword evidence="1" id="KW-0732">Signal</keyword>
<dbReference type="AlphaFoldDB" id="A0A1M5F0G3"/>
<dbReference type="PROSITE" id="PS51257">
    <property type="entry name" value="PROKAR_LIPOPROTEIN"/>
    <property type="match status" value="1"/>
</dbReference>
<evidence type="ECO:0000313" key="2">
    <source>
        <dbReference type="EMBL" id="SHF85040.1"/>
    </source>
</evidence>
<dbReference type="EMBL" id="FQUQ01000003">
    <property type="protein sequence ID" value="SHF85040.1"/>
    <property type="molecule type" value="Genomic_DNA"/>
</dbReference>
<feature type="signal peptide" evidence="1">
    <location>
        <begin position="1"/>
        <end position="20"/>
    </location>
</feature>
<dbReference type="STRING" id="288992.SAMN04488522_103885"/>
<dbReference type="RefSeq" id="WP_073232597.1">
    <property type="nucleotide sequence ID" value="NZ_FQUQ01000003.1"/>
</dbReference>
<dbReference type="Pfam" id="PF16819">
    <property type="entry name" value="DUF5074"/>
    <property type="match status" value="1"/>
</dbReference>
<evidence type="ECO:0000256" key="1">
    <source>
        <dbReference type="SAM" id="SignalP"/>
    </source>
</evidence>
<accession>A0A1M5F0G3</accession>
<dbReference type="SUPFAM" id="SSF63829">
    <property type="entry name" value="Calcium-dependent phosphotriesterase"/>
    <property type="match status" value="1"/>
</dbReference>
<dbReference type="SUPFAM" id="SSF49299">
    <property type="entry name" value="PKD domain"/>
    <property type="match status" value="1"/>
</dbReference>
<dbReference type="OrthoDB" id="732895at2"/>
<sequence>MKSRILIFLSVMALSFAACKKDTVNVATVDHAQAGDSLLNTKFNEELVLNPKVSGKVNSYQWLENDREIGTSSTYKFKKETPGVYTLVFKAVNEGGTSTLTYKIRVLGSYGSGVLLLSNSNEDSDGPSELSYIDEKGVLTTNVFAAANKGVQLAPAAYNMYHHNSRYYITSMNGPNHLTVVDDQTLKLDYVVTQSGISDVTHFATADGKTGFVNVTNRRKSGLYPVDLVTKTISGTALAGTKDISLVPLDYIGNSMLAGSGKQLLKIENNEAKVLYAYKENVAGVVKTANKTVWVAVQGFTNKPKFVKLDQSFKAVDSVELDPLKYKLPANGILTASGNDEYIYWQETALGVICRFNTLTKTAEEFVNFADADVLFASAWKVNPKTGDVYIASTPGIFSGETESTLFIFDKKGKEKQRIKKAGYSISDIAFAK</sequence>
<reference evidence="3" key="1">
    <citation type="submission" date="2016-11" db="EMBL/GenBank/DDBJ databases">
        <authorList>
            <person name="Varghese N."/>
            <person name="Submissions S."/>
        </authorList>
    </citation>
    <scope>NUCLEOTIDE SEQUENCE [LARGE SCALE GENOMIC DNA]</scope>
    <source>
        <strain evidence="3">DSM 16990</strain>
    </source>
</reference>
<dbReference type="InterPro" id="IPR031815">
    <property type="entry name" value="DUF5074"/>
</dbReference>
<protein>
    <submittedName>
        <fullName evidence="2">PKD-like domain-containing protein</fullName>
    </submittedName>
</protein>
<dbReference type="Proteomes" id="UP000184287">
    <property type="component" value="Unassembled WGS sequence"/>
</dbReference>